<proteinExistence type="predicted"/>
<evidence type="ECO:0000313" key="1">
    <source>
        <dbReference type="EMBL" id="GAN54574.1"/>
    </source>
</evidence>
<dbReference type="AlphaFoldDB" id="A0A0D6MLM3"/>
<comment type="caution">
    <text evidence="1">The sequence shown here is derived from an EMBL/GenBank/DDBJ whole genome shotgun (WGS) entry which is preliminary data.</text>
</comment>
<protein>
    <submittedName>
        <fullName evidence="1">Uncharacterized protein</fullName>
    </submittedName>
</protein>
<dbReference type="STRING" id="1231623.Tasa_025_005"/>
<name>A0A0D6MLM3_9PROT</name>
<keyword evidence="2" id="KW-1185">Reference proteome</keyword>
<dbReference type="EMBL" id="BALE01000025">
    <property type="protein sequence ID" value="GAN54574.1"/>
    <property type="molecule type" value="Genomic_DNA"/>
</dbReference>
<organism evidence="1 2">
    <name type="scientific">Tanticharoenia sakaeratensis NBRC 103193</name>
    <dbReference type="NCBI Taxonomy" id="1231623"/>
    <lineage>
        <taxon>Bacteria</taxon>
        <taxon>Pseudomonadati</taxon>
        <taxon>Pseudomonadota</taxon>
        <taxon>Alphaproteobacteria</taxon>
        <taxon>Acetobacterales</taxon>
        <taxon>Acetobacteraceae</taxon>
        <taxon>Tanticharoenia</taxon>
    </lineage>
</organism>
<accession>A0A0D6MLM3</accession>
<sequence length="79" mass="8885">MADLLAVLDRDQRAIGAIGHDLDRRRFTAENGQAHEFEPEIGKRWRDAFGNAGIEAREMRQICVQDKRGGPQVATLPKN</sequence>
<dbReference type="Proteomes" id="UP000032679">
    <property type="component" value="Unassembled WGS sequence"/>
</dbReference>
<gene>
    <name evidence="1" type="ORF">Tasa_025_005</name>
</gene>
<reference evidence="1 2" key="1">
    <citation type="submission" date="2012-10" db="EMBL/GenBank/DDBJ databases">
        <title>Genome sequencing of Tanticharoenia sakaeratensis NBRC 103193.</title>
        <authorList>
            <person name="Azuma Y."/>
            <person name="Hadano H."/>
            <person name="Hirakawa H."/>
            <person name="Matsushita K."/>
        </authorList>
    </citation>
    <scope>NUCLEOTIDE SEQUENCE [LARGE SCALE GENOMIC DNA]</scope>
    <source>
        <strain evidence="1 2">NBRC 103193</strain>
    </source>
</reference>
<evidence type="ECO:0000313" key="2">
    <source>
        <dbReference type="Proteomes" id="UP000032679"/>
    </source>
</evidence>